<proteinExistence type="predicted"/>
<name>A0AA39GTH7_SARSR</name>
<protein>
    <submittedName>
        <fullName evidence="2">Uncharacterized protein</fullName>
    </submittedName>
</protein>
<feature type="region of interest" description="Disordered" evidence="1">
    <location>
        <begin position="224"/>
        <end position="263"/>
    </location>
</feature>
<dbReference type="PANTHER" id="PTHR42336:SF1">
    <property type="entry name" value="ALKYL HYDROPEROXIDE REDUCTASE SUBUNIT C_ THIOL SPECIFIC ANTIOXIDANT DOMAIN-CONTAINING PROTEIN"/>
    <property type="match status" value="1"/>
</dbReference>
<organism evidence="2 3">
    <name type="scientific">Sarocladium strictum</name>
    <name type="common">Black bundle disease fungus</name>
    <name type="synonym">Acremonium strictum</name>
    <dbReference type="NCBI Taxonomy" id="5046"/>
    <lineage>
        <taxon>Eukaryota</taxon>
        <taxon>Fungi</taxon>
        <taxon>Dikarya</taxon>
        <taxon>Ascomycota</taxon>
        <taxon>Pezizomycotina</taxon>
        <taxon>Sordariomycetes</taxon>
        <taxon>Hypocreomycetidae</taxon>
        <taxon>Hypocreales</taxon>
        <taxon>Sarocladiaceae</taxon>
        <taxon>Sarocladium</taxon>
    </lineage>
</organism>
<sequence>MLGSIGTKLALKKLGLPKDPFDFSGFSSTDPNPDGREPNKLRKQRPDGATAPSRDDDDEGGSGAWTSWMSLKSLPLTVHPWLSPPPPPVDVARVPRIGDPAPRDAEGRLVFVRGRRTLVVFLRCVGCAFAQKTFLNLRTLSNKYNGALDCVAVSHSSAQATRRWIDMLGGAWDVRVIIDERRALYAAYGLGLGSVWYVLNPATQVQGWREKGWLGDKVAGAMARGGGGGGGGDRGYRARQQQQQQSSSVRDVQQQQQGDEDEDAVNTTLGNKWQEAGSFAVDGRGTVIWGGKALKADDVMDLDEGAKLLMM</sequence>
<reference evidence="2" key="1">
    <citation type="submission" date="2022-10" db="EMBL/GenBank/DDBJ databases">
        <title>Determination and structural analysis of whole genome sequence of Sarocladium strictum F4-1.</title>
        <authorList>
            <person name="Hu L."/>
            <person name="Jiang Y."/>
        </authorList>
    </citation>
    <scope>NUCLEOTIDE SEQUENCE</scope>
    <source>
        <strain evidence="2">F4-1</strain>
    </source>
</reference>
<dbReference type="SUPFAM" id="SSF52833">
    <property type="entry name" value="Thioredoxin-like"/>
    <property type="match status" value="1"/>
</dbReference>
<evidence type="ECO:0000313" key="2">
    <source>
        <dbReference type="EMBL" id="KAK0392894.1"/>
    </source>
</evidence>
<dbReference type="EMBL" id="JAPDFR010000001">
    <property type="protein sequence ID" value="KAK0392894.1"/>
    <property type="molecule type" value="Genomic_DNA"/>
</dbReference>
<accession>A0AA39GTH7</accession>
<comment type="caution">
    <text evidence="2">The sequence shown here is derived from an EMBL/GenBank/DDBJ whole genome shotgun (WGS) entry which is preliminary data.</text>
</comment>
<feature type="compositionally biased region" description="Gly residues" evidence="1">
    <location>
        <begin position="224"/>
        <end position="233"/>
    </location>
</feature>
<evidence type="ECO:0000313" key="3">
    <source>
        <dbReference type="Proteomes" id="UP001175261"/>
    </source>
</evidence>
<feature type="compositionally biased region" description="Basic and acidic residues" evidence="1">
    <location>
        <begin position="33"/>
        <end position="46"/>
    </location>
</feature>
<gene>
    <name evidence="2" type="ORF">NLU13_2388</name>
</gene>
<dbReference type="PANTHER" id="PTHR42336">
    <property type="entry name" value="THIOREDOXIN DOMAIN-CONTAINING PROTEIN-RELATED"/>
    <property type="match status" value="1"/>
</dbReference>
<feature type="region of interest" description="Disordered" evidence="1">
    <location>
        <begin position="15"/>
        <end position="64"/>
    </location>
</feature>
<dbReference type="Gene3D" id="3.40.30.10">
    <property type="entry name" value="Glutaredoxin"/>
    <property type="match status" value="1"/>
</dbReference>
<dbReference type="Proteomes" id="UP001175261">
    <property type="component" value="Unassembled WGS sequence"/>
</dbReference>
<dbReference type="InterPro" id="IPR036249">
    <property type="entry name" value="Thioredoxin-like_sf"/>
</dbReference>
<evidence type="ECO:0000256" key="1">
    <source>
        <dbReference type="SAM" id="MobiDB-lite"/>
    </source>
</evidence>
<feature type="compositionally biased region" description="Low complexity" evidence="1">
    <location>
        <begin position="238"/>
        <end position="257"/>
    </location>
</feature>
<keyword evidence="3" id="KW-1185">Reference proteome</keyword>
<dbReference type="AlphaFoldDB" id="A0AA39GTH7"/>